<dbReference type="AlphaFoldDB" id="F9WFX6"/>
<evidence type="ECO:0000313" key="2">
    <source>
        <dbReference type="Proteomes" id="UP000000702"/>
    </source>
</evidence>
<sequence>MITNNPELLDPALVRPGRFSTRLRMDYLRLPSFLDMLGLHFGTMAKGCEDQSGISNARESVRHQTDLGKICEVVSGVTEPVDIQGDIKTFPKLSSADVLRVREAISALCSNLNCQDDEGVAGIQISPAEVESICAVSSTLDEFLENFKKISVKEMVDLEDVGGTSASA</sequence>
<keyword evidence="2" id="KW-1185">Reference proteome</keyword>
<reference evidence="2" key="1">
    <citation type="submission" date="2011-07" db="EMBL/GenBank/DDBJ databases">
        <title>Divergent evolution of antigenic variation in African trypanosomes.</title>
        <authorList>
            <person name="Jackson A.P."/>
            <person name="Berry A."/>
            <person name="Allison H.C."/>
            <person name="Burton P."/>
            <person name="Anderson J."/>
            <person name="Aslett M."/>
            <person name="Brown R."/>
            <person name="Corton N."/>
            <person name="Harris D."/>
            <person name="Hauser H."/>
            <person name="Gamble J."/>
            <person name="Gilderthorp R."/>
            <person name="McQuillan J."/>
            <person name="Quail M.A."/>
            <person name="Sanders M."/>
            <person name="Van Tonder A."/>
            <person name="Ginger M.L."/>
            <person name="Donelson J.E."/>
            <person name="Field M.C."/>
            <person name="Barry J.D."/>
            <person name="Berriman M."/>
            <person name="Hertz-Fowler C."/>
        </authorList>
    </citation>
    <scope>NUCLEOTIDE SEQUENCE [LARGE SCALE GENOMIC DNA]</scope>
    <source>
        <strain evidence="2">IL3000</strain>
    </source>
</reference>
<dbReference type="SUPFAM" id="SSF52540">
    <property type="entry name" value="P-loop containing nucleoside triphosphate hydrolases"/>
    <property type="match status" value="1"/>
</dbReference>
<gene>
    <name evidence="1" type="ORF">TCIL3000_0_11540</name>
</gene>
<accession>F9WFX6</accession>
<dbReference type="InterPro" id="IPR027417">
    <property type="entry name" value="P-loop_NTPase"/>
</dbReference>
<name>F9WFX6_TRYCI</name>
<proteinExistence type="predicted"/>
<comment type="caution">
    <text evidence="1">The sequence shown here is derived from an EMBL/GenBank/DDBJ whole genome shotgun (WGS) entry which is preliminary data.</text>
</comment>
<dbReference type="EMBL" id="CAEQ01002197">
    <property type="protein sequence ID" value="CCD16206.1"/>
    <property type="molecule type" value="Genomic_DNA"/>
</dbReference>
<dbReference type="Proteomes" id="UP000000702">
    <property type="component" value="Unassembled WGS sequence"/>
</dbReference>
<dbReference type="VEuPathDB" id="TriTrypDB:TcIL3000_0_11540"/>
<evidence type="ECO:0000313" key="1">
    <source>
        <dbReference type="EMBL" id="CCD16206.1"/>
    </source>
</evidence>
<reference evidence="1 2" key="2">
    <citation type="journal article" date="2012" name="Proc. Natl. Acad. Sci. U.S.A.">
        <title>Antigenic diversity is generated by distinct evolutionary mechanisms in African trypanosome species.</title>
        <authorList>
            <person name="Jackson A.P."/>
            <person name="Berry A."/>
            <person name="Aslett M."/>
            <person name="Allison H.C."/>
            <person name="Burton P."/>
            <person name="Vavrova-Anderson J."/>
            <person name="Brown R."/>
            <person name="Browne H."/>
            <person name="Corton N."/>
            <person name="Hauser H."/>
            <person name="Gamble J."/>
            <person name="Gilderthorp R."/>
            <person name="Marcello L."/>
            <person name="McQuillan J."/>
            <person name="Otto T.D."/>
            <person name="Quail M.A."/>
            <person name="Sanders M.J."/>
            <person name="van Tonder A."/>
            <person name="Ginger M.L."/>
            <person name="Field M.C."/>
            <person name="Barry J.D."/>
            <person name="Hertz-Fowler C."/>
            <person name="Berriman M."/>
        </authorList>
    </citation>
    <scope>NUCLEOTIDE SEQUENCE [LARGE SCALE GENOMIC DNA]</scope>
    <source>
        <strain evidence="1 2">IL3000</strain>
    </source>
</reference>
<protein>
    <submittedName>
        <fullName evidence="1">WGS project CAEQ00000000 data, annotated contig 434</fullName>
    </submittedName>
</protein>
<organism evidence="1 2">
    <name type="scientific">Trypanosoma congolense (strain IL3000)</name>
    <dbReference type="NCBI Taxonomy" id="1068625"/>
    <lineage>
        <taxon>Eukaryota</taxon>
        <taxon>Discoba</taxon>
        <taxon>Euglenozoa</taxon>
        <taxon>Kinetoplastea</taxon>
        <taxon>Metakinetoplastina</taxon>
        <taxon>Trypanosomatida</taxon>
        <taxon>Trypanosomatidae</taxon>
        <taxon>Trypanosoma</taxon>
        <taxon>Nannomonas</taxon>
    </lineage>
</organism>